<dbReference type="Gene3D" id="1.25.40.20">
    <property type="entry name" value="Ankyrin repeat-containing domain"/>
    <property type="match status" value="1"/>
</dbReference>
<dbReference type="InterPro" id="IPR052050">
    <property type="entry name" value="SecEffector_AnkRepeat"/>
</dbReference>
<dbReference type="AlphaFoldDB" id="A0A485K2P9"/>
<dbReference type="PANTHER" id="PTHR46586:SF3">
    <property type="entry name" value="ANKYRIN REPEAT-CONTAINING PROTEIN"/>
    <property type="match status" value="1"/>
</dbReference>
<organism evidence="2 3">
    <name type="scientific">Aphanomyces stellatus</name>
    <dbReference type="NCBI Taxonomy" id="120398"/>
    <lineage>
        <taxon>Eukaryota</taxon>
        <taxon>Sar</taxon>
        <taxon>Stramenopiles</taxon>
        <taxon>Oomycota</taxon>
        <taxon>Saprolegniomycetes</taxon>
        <taxon>Saprolegniales</taxon>
        <taxon>Verrucalvaceae</taxon>
        <taxon>Aphanomyces</taxon>
    </lineage>
</organism>
<dbReference type="SUPFAM" id="SSF48403">
    <property type="entry name" value="Ankyrin repeat"/>
    <property type="match status" value="1"/>
</dbReference>
<reference evidence="1" key="2">
    <citation type="submission" date="2019-06" db="EMBL/GenBank/DDBJ databases">
        <title>Genomics analysis of Aphanomyces spp. identifies a new class of oomycete effector associated with host adaptation.</title>
        <authorList>
            <person name="Gaulin E."/>
        </authorList>
    </citation>
    <scope>NUCLEOTIDE SEQUENCE</scope>
    <source>
        <strain evidence="1">CBS 578.67</strain>
    </source>
</reference>
<keyword evidence="3" id="KW-1185">Reference proteome</keyword>
<reference evidence="2 3" key="1">
    <citation type="submission" date="2019-03" db="EMBL/GenBank/DDBJ databases">
        <authorList>
            <person name="Gaulin E."/>
            <person name="Dumas B."/>
        </authorList>
    </citation>
    <scope>NUCLEOTIDE SEQUENCE [LARGE SCALE GENOMIC DNA]</scope>
    <source>
        <strain evidence="2">CBS 568.67</strain>
    </source>
</reference>
<dbReference type="InterPro" id="IPR002110">
    <property type="entry name" value="Ankyrin_rpt"/>
</dbReference>
<dbReference type="EMBL" id="VJMH01000001">
    <property type="protein sequence ID" value="KAF0720834.1"/>
    <property type="molecule type" value="Genomic_DNA"/>
</dbReference>
<dbReference type="EMBL" id="CAADRA010000001">
    <property type="protein sequence ID" value="VFT77255.1"/>
    <property type="molecule type" value="Genomic_DNA"/>
</dbReference>
<protein>
    <submittedName>
        <fullName evidence="2">Aste57867_29 protein</fullName>
    </submittedName>
</protein>
<sequence>MPSTPVAAVLHAQALFLAHKCHLWSPRHATWHAPTRNSKSRGQVNNIDIDMVDLPVFMEHRRQVMMIVLAKPHMTADMHKMLSTHAHLQDVVAEYAALEERHVTICENASERLPWFVATIDQEQKVGPQCVSLGCLSSSRRGSVTSYSDLEVAAECGHILCVQNAIPQAGRDPRNVYWGLRNDLHRESFSGMSLRLYLVDAMASDGNLEIVALLLQHRASHSTAAIDNAATNGHLDMVQYLHAQRESKCTTQAMDGAAANGHLEVVQFQHDHRTEGCTTNAEDAASLYGHDAIVRFLLAKRNEGGGVKATNGYLARGDINMVKLLALGKCTSGSVNVAAAHGHLAIVNISLATRK</sequence>
<name>A0A485K2P9_9STRA</name>
<evidence type="ECO:0000313" key="3">
    <source>
        <dbReference type="Proteomes" id="UP000332933"/>
    </source>
</evidence>
<evidence type="ECO:0000313" key="1">
    <source>
        <dbReference type="EMBL" id="KAF0720834.1"/>
    </source>
</evidence>
<dbReference type="Proteomes" id="UP000332933">
    <property type="component" value="Unassembled WGS sequence"/>
</dbReference>
<gene>
    <name evidence="2" type="primary">Aste57867_29</name>
    <name evidence="1" type="ORF">As57867_000029</name>
    <name evidence="2" type="ORF">ASTE57867_29</name>
</gene>
<proteinExistence type="predicted"/>
<evidence type="ECO:0000313" key="2">
    <source>
        <dbReference type="EMBL" id="VFT77255.1"/>
    </source>
</evidence>
<dbReference type="PANTHER" id="PTHR46586">
    <property type="entry name" value="ANKYRIN REPEAT-CONTAINING PROTEIN"/>
    <property type="match status" value="1"/>
</dbReference>
<dbReference type="InterPro" id="IPR036770">
    <property type="entry name" value="Ankyrin_rpt-contain_sf"/>
</dbReference>
<accession>A0A485K2P9</accession>
<dbReference type="OrthoDB" id="823504at2759"/>
<dbReference type="Pfam" id="PF13637">
    <property type="entry name" value="Ank_4"/>
    <property type="match status" value="1"/>
</dbReference>